<dbReference type="Proteomes" id="UP001630127">
    <property type="component" value="Unassembled WGS sequence"/>
</dbReference>
<proteinExistence type="predicted"/>
<evidence type="ECO:0000259" key="2">
    <source>
        <dbReference type="Pfam" id="PF10440"/>
    </source>
</evidence>
<name>A0ABD2ZHG3_9GENT</name>
<dbReference type="EMBL" id="JBJUIK010000009">
    <property type="protein sequence ID" value="KAL3517735.1"/>
    <property type="molecule type" value="Genomic_DNA"/>
</dbReference>
<dbReference type="InterPro" id="IPR043017">
    <property type="entry name" value="WIYLD_dom_sf"/>
</dbReference>
<dbReference type="Pfam" id="PF10440">
    <property type="entry name" value="WIYLD"/>
    <property type="match status" value="1"/>
</dbReference>
<feature type="compositionally biased region" description="Basic and acidic residues" evidence="1">
    <location>
        <begin position="217"/>
        <end position="230"/>
    </location>
</feature>
<keyword evidence="4" id="KW-1185">Reference proteome</keyword>
<feature type="region of interest" description="Disordered" evidence="1">
    <location>
        <begin position="167"/>
        <end position="242"/>
    </location>
</feature>
<sequence>MPPNPRVVRAFRAMRDLGISENKVKPVLKHLLKLYDKNWDVIEEENYRILADAIFDSEEVEDVPSRNKLEYTEQERVLREEAQEQDEPGRALKRLCLNYQGQATESCNNSTHLVGTSLITPKDEPIELPAVQPQNHVRSMVSTKPVNNGNRSIESQHVSCHLLDRSNVKQPVSPERSSQAVPKEQIVGGQISGQPKEGPSTGDTLVIDLPFPVMHPETSKGEDSSRESCPERVQNGSVPITAESVESLGAKDTNNAVPATTPDESNSQLEVASSTLGEVKIRLSYNISSLRPDFQVPSLDTLVKMVEDRYLESYKQLDPNFSLMKLMKDMCESVLELGFESCNKSEERN</sequence>
<dbReference type="PANTHER" id="PTHR46450">
    <property type="entry name" value="INACTIVE HISTONE-LYSINE N-METHYLTRANSFERASE SUVR1-RELATED"/>
    <property type="match status" value="1"/>
</dbReference>
<protein>
    <recommendedName>
        <fullName evidence="2">WIYLD domain-containing protein</fullName>
    </recommendedName>
</protein>
<organism evidence="3 4">
    <name type="scientific">Cinchona calisaya</name>
    <dbReference type="NCBI Taxonomy" id="153742"/>
    <lineage>
        <taxon>Eukaryota</taxon>
        <taxon>Viridiplantae</taxon>
        <taxon>Streptophyta</taxon>
        <taxon>Embryophyta</taxon>
        <taxon>Tracheophyta</taxon>
        <taxon>Spermatophyta</taxon>
        <taxon>Magnoliopsida</taxon>
        <taxon>eudicotyledons</taxon>
        <taxon>Gunneridae</taxon>
        <taxon>Pentapetalae</taxon>
        <taxon>asterids</taxon>
        <taxon>lamiids</taxon>
        <taxon>Gentianales</taxon>
        <taxon>Rubiaceae</taxon>
        <taxon>Cinchonoideae</taxon>
        <taxon>Cinchoneae</taxon>
        <taxon>Cinchona</taxon>
    </lineage>
</organism>
<reference evidence="3 4" key="1">
    <citation type="submission" date="2024-11" db="EMBL/GenBank/DDBJ databases">
        <title>A near-complete genome assembly of Cinchona calisaya.</title>
        <authorList>
            <person name="Lian D.C."/>
            <person name="Zhao X.W."/>
            <person name="Wei L."/>
        </authorList>
    </citation>
    <scope>NUCLEOTIDE SEQUENCE [LARGE SCALE GENOMIC DNA]</scope>
    <source>
        <tissue evidence="3">Nenye</tissue>
    </source>
</reference>
<dbReference type="AlphaFoldDB" id="A0ABD2ZHG3"/>
<comment type="caution">
    <text evidence="3">The sequence shown here is derived from an EMBL/GenBank/DDBJ whole genome shotgun (WGS) entry which is preliminary data.</text>
</comment>
<evidence type="ECO:0000313" key="4">
    <source>
        <dbReference type="Proteomes" id="UP001630127"/>
    </source>
</evidence>
<feature type="domain" description="WIYLD" evidence="2">
    <location>
        <begin position="6"/>
        <end position="59"/>
    </location>
</feature>
<gene>
    <name evidence="3" type="ORF">ACH5RR_020324</name>
</gene>
<dbReference type="PANTHER" id="PTHR46450:SF1">
    <property type="entry name" value="INACTIVE HISTONE-LYSINE N-METHYLTRANSFERASE SUVR1-RELATED"/>
    <property type="match status" value="1"/>
</dbReference>
<evidence type="ECO:0000313" key="3">
    <source>
        <dbReference type="EMBL" id="KAL3517735.1"/>
    </source>
</evidence>
<evidence type="ECO:0000256" key="1">
    <source>
        <dbReference type="SAM" id="MobiDB-lite"/>
    </source>
</evidence>
<dbReference type="Gene3D" id="1.10.8.850">
    <property type="entry name" value="Histone-lysine N methyltransferase , C-terminal domain-like"/>
    <property type="match status" value="1"/>
</dbReference>
<accession>A0ABD2ZHG3</accession>
<dbReference type="InterPro" id="IPR018848">
    <property type="entry name" value="WIYLD_domain"/>
</dbReference>